<dbReference type="EMBL" id="FRAA01000002">
    <property type="protein sequence ID" value="SHJ95872.1"/>
    <property type="molecule type" value="Genomic_DNA"/>
</dbReference>
<organism evidence="1 2">
    <name type="scientific">Reichenbachiella agariperforans</name>
    <dbReference type="NCBI Taxonomy" id="156994"/>
    <lineage>
        <taxon>Bacteria</taxon>
        <taxon>Pseudomonadati</taxon>
        <taxon>Bacteroidota</taxon>
        <taxon>Cytophagia</taxon>
        <taxon>Cytophagales</taxon>
        <taxon>Reichenbachiellaceae</taxon>
        <taxon>Reichenbachiella</taxon>
    </lineage>
</organism>
<evidence type="ECO:0000313" key="1">
    <source>
        <dbReference type="EMBL" id="SHJ95872.1"/>
    </source>
</evidence>
<name>A0A1M6NJY9_REIAG</name>
<proteinExistence type="predicted"/>
<dbReference type="AlphaFoldDB" id="A0A1M6NJY9"/>
<keyword evidence="2" id="KW-1185">Reference proteome</keyword>
<reference evidence="2" key="1">
    <citation type="submission" date="2016-11" db="EMBL/GenBank/DDBJ databases">
        <authorList>
            <person name="Varghese N."/>
            <person name="Submissions S."/>
        </authorList>
    </citation>
    <scope>NUCLEOTIDE SEQUENCE [LARGE SCALE GENOMIC DNA]</scope>
    <source>
        <strain evidence="2">DSM 26134</strain>
    </source>
</reference>
<sequence length="141" mass="16072">MKKKTTLIIGTLVAILLVALLLQRCKSSDTEKYIYLGETFSISDGETLTIRDTDVPIYFESVLENSLCPEDVVCIRWGSFTMRGYLNHKPFELSVGDSDKPDVAKIDSYQIKLTQILYPVKHNDPINDQHPTHIEMIIDRP</sequence>
<accession>A0A1M6NJY9</accession>
<gene>
    <name evidence="1" type="ORF">SAMN04488028_102281</name>
</gene>
<protein>
    <submittedName>
        <fullName evidence="1">Uncharacterized protein</fullName>
    </submittedName>
</protein>
<dbReference type="Proteomes" id="UP000184474">
    <property type="component" value="Unassembled WGS sequence"/>
</dbReference>
<dbReference type="RefSeq" id="WP_073121169.1">
    <property type="nucleotide sequence ID" value="NZ_FRAA01000002.1"/>
</dbReference>
<evidence type="ECO:0000313" key="2">
    <source>
        <dbReference type="Proteomes" id="UP000184474"/>
    </source>
</evidence>